<dbReference type="SUPFAM" id="SSF51604">
    <property type="entry name" value="Enolase C-terminal domain-like"/>
    <property type="match status" value="1"/>
</dbReference>
<dbReference type="InterPro" id="IPR029017">
    <property type="entry name" value="Enolase-like_N"/>
</dbReference>
<dbReference type="InterPro" id="IPR013341">
    <property type="entry name" value="Mandelate_racemase_N_dom"/>
</dbReference>
<dbReference type="GO" id="GO:0009234">
    <property type="term" value="P:menaquinone biosynthetic process"/>
    <property type="evidence" value="ECO:0007669"/>
    <property type="project" value="UniProtKB-UniRule"/>
</dbReference>
<dbReference type="InterPro" id="IPR010197">
    <property type="entry name" value="OSBS/NAAAR"/>
</dbReference>
<evidence type="ECO:0000256" key="6">
    <source>
        <dbReference type="NCBIfam" id="TIGR01928"/>
    </source>
</evidence>
<dbReference type="Gene3D" id="3.30.390.10">
    <property type="entry name" value="Enolase-like, N-terminal domain"/>
    <property type="match status" value="1"/>
</dbReference>
<dbReference type="SUPFAM" id="SSF54826">
    <property type="entry name" value="Enolase N-terminal domain-like"/>
    <property type="match status" value="1"/>
</dbReference>
<reference evidence="8 9" key="1">
    <citation type="submission" date="2021-01" db="EMBL/GenBank/DDBJ databases">
        <title>FDA dAtabase for Regulatory Grade micrObial Sequences (FDA-ARGOS): Supporting development and validation of Infectious Disease Dx tests.</title>
        <authorList>
            <person name="Nelson B."/>
            <person name="Plummer A."/>
            <person name="Tallon L."/>
            <person name="Sadzewicz L."/>
            <person name="Zhao X."/>
            <person name="Boylan J."/>
            <person name="Ott S."/>
            <person name="Bowen H."/>
            <person name="Vavikolanu K."/>
            <person name="Mehta A."/>
            <person name="Aluvathingal J."/>
            <person name="Nadendla S."/>
            <person name="Myers T."/>
            <person name="Yan Y."/>
            <person name="Sichtig H."/>
        </authorList>
    </citation>
    <scope>NUCLEOTIDE SEQUENCE [LARGE SCALE GENOMIC DNA]</scope>
    <source>
        <strain evidence="8 9">FDAARGOS_1161</strain>
    </source>
</reference>
<dbReference type="CDD" id="cd03317">
    <property type="entry name" value="NAAAR"/>
    <property type="match status" value="1"/>
</dbReference>
<dbReference type="InterPro" id="IPR013342">
    <property type="entry name" value="Mandelate_racemase_C"/>
</dbReference>
<dbReference type="SFLD" id="SFLDS00001">
    <property type="entry name" value="Enolase"/>
    <property type="match status" value="1"/>
</dbReference>
<dbReference type="Pfam" id="PF02746">
    <property type="entry name" value="MR_MLE_N"/>
    <property type="match status" value="1"/>
</dbReference>
<keyword evidence="9" id="KW-1185">Reference proteome</keyword>
<dbReference type="GO" id="GO:0046872">
    <property type="term" value="F:metal ion binding"/>
    <property type="evidence" value="ECO:0007669"/>
    <property type="project" value="UniProtKB-KW"/>
</dbReference>
<dbReference type="GO" id="GO:0016854">
    <property type="term" value="F:racemase and epimerase activity"/>
    <property type="evidence" value="ECO:0007669"/>
    <property type="project" value="UniProtKB-ARBA"/>
</dbReference>
<proteinExistence type="predicted"/>
<evidence type="ECO:0000256" key="1">
    <source>
        <dbReference type="ARBA" id="ARBA00001968"/>
    </source>
</evidence>
<accession>A0A974RZD1</accession>
<organism evidence="8 9">
    <name type="scientific">Peribacillus psychrosaccharolyticus</name>
    <name type="common">Bacillus psychrosaccharolyticus</name>
    <dbReference type="NCBI Taxonomy" id="1407"/>
    <lineage>
        <taxon>Bacteria</taxon>
        <taxon>Bacillati</taxon>
        <taxon>Bacillota</taxon>
        <taxon>Bacilli</taxon>
        <taxon>Bacillales</taxon>
        <taxon>Bacillaceae</taxon>
        <taxon>Peribacillus</taxon>
    </lineage>
</organism>
<dbReference type="Proteomes" id="UP000595254">
    <property type="component" value="Chromosome"/>
</dbReference>
<dbReference type="PANTHER" id="PTHR48073">
    <property type="entry name" value="O-SUCCINYLBENZOATE SYNTHASE-RELATED"/>
    <property type="match status" value="1"/>
</dbReference>
<dbReference type="PANTHER" id="PTHR48073:SF5">
    <property type="entry name" value="O-SUCCINYLBENZOATE SYNTHASE"/>
    <property type="match status" value="1"/>
</dbReference>
<gene>
    <name evidence="8" type="primary">menC</name>
    <name evidence="8" type="ORF">I6J18_17820</name>
</gene>
<dbReference type="Gene3D" id="3.20.20.120">
    <property type="entry name" value="Enolase-like C-terminal domain"/>
    <property type="match status" value="1"/>
</dbReference>
<evidence type="ECO:0000256" key="4">
    <source>
        <dbReference type="ARBA" id="ARBA00023239"/>
    </source>
</evidence>
<dbReference type="SMART" id="SM00922">
    <property type="entry name" value="MR_MLE"/>
    <property type="match status" value="1"/>
</dbReference>
<dbReference type="Pfam" id="PF13378">
    <property type="entry name" value="MR_MLE_C"/>
    <property type="match status" value="1"/>
</dbReference>
<evidence type="ECO:0000256" key="2">
    <source>
        <dbReference type="ARBA" id="ARBA00022723"/>
    </source>
</evidence>
<dbReference type="AlphaFoldDB" id="A0A974RZD1"/>
<evidence type="ECO:0000313" key="8">
    <source>
        <dbReference type="EMBL" id="QQS99441.1"/>
    </source>
</evidence>
<keyword evidence="2" id="KW-0479">Metal-binding</keyword>
<evidence type="ECO:0000256" key="5">
    <source>
        <dbReference type="ARBA" id="ARBA00029491"/>
    </source>
</evidence>
<evidence type="ECO:0000259" key="7">
    <source>
        <dbReference type="SMART" id="SM00922"/>
    </source>
</evidence>
<dbReference type="GO" id="GO:0043748">
    <property type="term" value="F:O-succinylbenzoate synthase activity"/>
    <property type="evidence" value="ECO:0007669"/>
    <property type="project" value="UniProtKB-EC"/>
</dbReference>
<dbReference type="EC" id="4.2.1.113" evidence="5 6"/>
<evidence type="ECO:0000313" key="9">
    <source>
        <dbReference type="Proteomes" id="UP000595254"/>
    </source>
</evidence>
<dbReference type="SFLD" id="SFLDF00009">
    <property type="entry name" value="o-succinylbenzoate_synthase"/>
    <property type="match status" value="1"/>
</dbReference>
<dbReference type="InterPro" id="IPR036849">
    <property type="entry name" value="Enolase-like_C_sf"/>
</dbReference>
<keyword evidence="3" id="KW-0460">Magnesium</keyword>
<protein>
    <recommendedName>
        <fullName evidence="5 6">o-succinylbenzoate synthase</fullName>
        <ecNumber evidence="5 6">4.2.1.113</ecNumber>
    </recommendedName>
</protein>
<feature type="domain" description="Mandelate racemase/muconate lactonizing enzyme C-terminal" evidence="7">
    <location>
        <begin position="142"/>
        <end position="234"/>
    </location>
</feature>
<dbReference type="NCBIfam" id="TIGR01928">
    <property type="entry name" value="menC_lowGC_arch"/>
    <property type="match status" value="1"/>
</dbReference>
<dbReference type="EMBL" id="CP068053">
    <property type="protein sequence ID" value="QQS99441.1"/>
    <property type="molecule type" value="Genomic_DNA"/>
</dbReference>
<dbReference type="InterPro" id="IPR029065">
    <property type="entry name" value="Enolase_C-like"/>
</dbReference>
<sequence length="368" mass="40945">MKIHSVTLSIISAPLKSPFTTHLETVTIREVIVIKVIDQDGNIGYGEAVPFSSPWYTEETIQTCKHILEDFLIPSLLNIPIHHPAELENLWSGIRRNAMAKAGLEQALWDLYAKQQGVYLGKLFGAVREEVAAGVVIAAPDIQTALQQIEDVKSEGYERYKVKLHRNTDIDLLSEIRNTYPNISLMADANSSYTLNDVEHLKKLDTFNLMMIEQPLGNDDIVEHALLQKQLTTPICLDESICSFHDAKSALLLGSCGIINIKMSRVGGWNQAVKIHNLCLQEQVPVWCGGMIEFGISRAHNLALASLPGFTIPGDLAPSSRYWSEDIIEPEVMVNNGKITIPTTPGIGFAVDEERVNRMSIYEHAFTQ</sequence>
<name>A0A974RZD1_PERPY</name>
<evidence type="ECO:0000256" key="3">
    <source>
        <dbReference type="ARBA" id="ARBA00022842"/>
    </source>
</evidence>
<dbReference type="SFLD" id="SFLDG00180">
    <property type="entry name" value="muconate_cycloisomerase"/>
    <property type="match status" value="1"/>
</dbReference>
<dbReference type="KEGG" id="ppsr:I6J18_17820"/>
<dbReference type="RefSeq" id="WP_040374186.1">
    <property type="nucleotide sequence ID" value="NZ_CP068053.1"/>
</dbReference>
<keyword evidence="4 8" id="KW-0456">Lyase</keyword>
<comment type="cofactor">
    <cofactor evidence="1">
        <name>a divalent metal cation</name>
        <dbReference type="ChEBI" id="CHEBI:60240"/>
    </cofactor>
</comment>